<organism evidence="1 2">
    <name type="scientific">Ancylobacter koreensis</name>
    <dbReference type="NCBI Taxonomy" id="266121"/>
    <lineage>
        <taxon>Bacteria</taxon>
        <taxon>Pseudomonadati</taxon>
        <taxon>Pseudomonadota</taxon>
        <taxon>Alphaproteobacteria</taxon>
        <taxon>Hyphomicrobiales</taxon>
        <taxon>Xanthobacteraceae</taxon>
        <taxon>Ancylobacter</taxon>
    </lineage>
</organism>
<dbReference type="Proteomes" id="UP001202867">
    <property type="component" value="Unassembled WGS sequence"/>
</dbReference>
<dbReference type="SUPFAM" id="SSF55874">
    <property type="entry name" value="ATPase domain of HSP90 chaperone/DNA topoisomerase II/histidine kinase"/>
    <property type="match status" value="1"/>
</dbReference>
<sequence>MIAGLSGCVRLAHSGMMATHPIDAPDLPEEEPTPETVLGWQRWIAERLEDSENGYRSKPDLLKHDANAEKSIARDYANRELLELVQNAADAATEQGGNGRVRIEIRPEGFCVANTGMPFRAGGVRSLMTAHLSDKPERGAALIGAKGLGFRALLNWSSEPFVTSGSLEVGFSRTHAAAQVAKLAQADTRIQRLIDRSRRTPVPILPFPASGSVLEAAADPVRQRLMTRARALRAQGYDTVVAAPFEDEKAHQRALKQLDEFAPDFLLFVKAIGEIILDDGEGVPRCWTKQAKGGDRFTLKVAEGETATEQDWRAVRATGTLPDPEEPGGLRGYELAIAMRCGEPTPPGALHCYFPTDIPLPFPALFHATLELDSSRKTLNANSDVNAGVLAALSLFYADTLVAFRDAPEMPRPLTLLARTGLFPEPLKPFETQVYAAARARPLIPTNAGTFATAEETKVEPSAYSTYLPNRFFPALARSRSGADRDVIERLSVELLKQDEMLAVLRGAEMTIDERASAIVGIAKALHVDLHDRSLLLDTEGKPLTQNNTSFPPPASGTPPVLPWWAKAKFLHPELWNKISDGLGGVMRDRFDKLQAFGVNEFSASGVIGSLRREANKVIRQQPKRADAVKRELLEALFGLRQTAVAREAIFPAGATEVICADGAWRDAGHVHLSAPYGDTGFIVSALYQGQSGYLVAGPESYPFSSDVTALREFFRWIGVHVWPKGVEESVPPMYRPLLIDALPDVFDVADGNHRSVLTKAELVWGSTYLAKFDTVVGLAGILANAPSAAILTWLAFDARFDMINPKPFATRLTGRTGRANWKPYVGQLPDLVRHMIATRPWLTVSDGEKVAPCDAMISPGPLATLFQTPAKPSAAEEAQFGLSKAIWARGLIHAQVPDKLSDLAEPQIYRLLAGLEKRRASPDVVRRLYGQILQIDDFDPSRGGDAGARFRATGTVQARKGGGIAWVQVGNVLYLDRDNFPATARDHLALLDLPTRRGAAEIAARFGVRPLSKQNFSLTVTRAVLEEGGIAGHLHTRFQDSLRFIKTLRLANSVDTGKLARLVGLKLEIVKEAVLAFSLGDAVHDGELEPGKYLLDGDRLLIRIDPQEHMDEIVMRALTAIGDGLAEFFELQNGDDFEKLLMATNNSLRMLQLRRLLANQTSHEIDALLAAIETEIAAPEEPYAVDAATLALALAPQAPLPLPTITPASNVVPPIPAPSGTPAPAEQAATPMFTPTPAPVPSAPPPKATAVTVVDLEPSTGSGRGGGGGGLRIGGFPVAASGRPDVAAPNDAEEWAMLFEKNQGRFPLRVSRLQGQGSYGCDCLSFASEADRVAFKDAPEAHVDKILRFIEVKSGTVRLTGTEQISALRNRGRYFIYQIQFDAQGRTTAHLDIVADPLSHRAALVRECEVRIDQIATRRRHKLSAVAS</sequence>
<dbReference type="RefSeq" id="WP_247202613.1">
    <property type="nucleotide sequence ID" value="NZ_JALKCG010000014.1"/>
</dbReference>
<protein>
    <recommendedName>
        <fullName evidence="3">Protein NO VEIN C-terminal domain-containing protein</fullName>
    </recommendedName>
</protein>
<comment type="caution">
    <text evidence="1">The sequence shown here is derived from an EMBL/GenBank/DDBJ whole genome shotgun (WGS) entry which is preliminary data.</text>
</comment>
<evidence type="ECO:0000313" key="2">
    <source>
        <dbReference type="Proteomes" id="UP001202867"/>
    </source>
</evidence>
<keyword evidence="2" id="KW-1185">Reference proteome</keyword>
<dbReference type="NCBIfam" id="NF047352">
    <property type="entry name" value="P_loop_sacsin"/>
    <property type="match status" value="1"/>
</dbReference>
<name>A0ABT0DSE6_9HYPH</name>
<proteinExistence type="predicted"/>
<evidence type="ECO:0000313" key="1">
    <source>
        <dbReference type="EMBL" id="MCK0210109.1"/>
    </source>
</evidence>
<accession>A0ABT0DSE6</accession>
<evidence type="ECO:0008006" key="3">
    <source>
        <dbReference type="Google" id="ProtNLM"/>
    </source>
</evidence>
<gene>
    <name evidence="1" type="ORF">MWN33_18930</name>
</gene>
<reference evidence="2" key="1">
    <citation type="submission" date="2023-07" db="EMBL/GenBank/DDBJ databases">
        <title>Ancylobacter moscoviensis sp. nov., facultatively methylotrophic bacteria from activated sludge and the reclassification of Starkeya novella (Starkey 1934) Kelly et al. 2000 as Ancylobacter novellus comb. nov., Starkeya koreensis Im et al. 2006 as Ancylobacter koreensis comb.nov., Angulomicrobium tetraedrale Vasil'eva et al. 1986 as Ancylobacter tetraedralis comb. nov., Angulomicrobium amanitiforme Fritz et al. 2004 as Ancylobacter amanitiformis comb. nov. and Methylorhabdus multivorans Doronina et al. 1996 as Ancylobacter multivorans comb. nov. and emended description of the genus Ancylobacter.</title>
        <authorList>
            <person name="Doronina N."/>
            <person name="Chemodurova A."/>
            <person name="Grouzdev D."/>
            <person name="Koziaeva V."/>
            <person name="Shi W."/>
            <person name="Wu L."/>
            <person name="Kaparullina E."/>
        </authorList>
    </citation>
    <scope>NUCLEOTIDE SEQUENCE [LARGE SCALE GENOMIC DNA]</scope>
    <source>
        <strain evidence="2">Jip08</strain>
    </source>
</reference>
<dbReference type="InterPro" id="IPR036890">
    <property type="entry name" value="HATPase_C_sf"/>
</dbReference>
<dbReference type="EMBL" id="JALKCG010000014">
    <property type="protein sequence ID" value="MCK0210109.1"/>
    <property type="molecule type" value="Genomic_DNA"/>
</dbReference>